<keyword evidence="2" id="KW-0067">ATP-binding</keyword>
<evidence type="ECO:0000259" key="4">
    <source>
        <dbReference type="Pfam" id="PF06414"/>
    </source>
</evidence>
<dbReference type="Gene3D" id="3.40.50.300">
    <property type="entry name" value="P-loop containing nucleotide triphosphate hydrolases"/>
    <property type="match status" value="1"/>
</dbReference>
<reference evidence="6" key="2">
    <citation type="journal article" date="2023" name="MicrobiologyOpen">
        <title>Genomics of the tumorigenes clade of the family Rhizobiaceae and description of Rhizobium rhododendri sp. nov.</title>
        <authorList>
            <person name="Kuzmanovic N."/>
            <person name="diCenzo G.C."/>
            <person name="Bunk B."/>
            <person name="Sproeer C."/>
            <person name="Fruehling A."/>
            <person name="Neumann-Schaal M."/>
            <person name="Overmann J."/>
            <person name="Smalla K."/>
        </authorList>
    </citation>
    <scope>NUCLEOTIDE SEQUENCE [LARGE SCALE GENOMIC DNA]</scope>
    <source>
        <strain evidence="6">1078</strain>
        <plasmid evidence="6">pTi1078</plasmid>
    </source>
</reference>
<feature type="domain" description="Zeta toxin" evidence="4">
    <location>
        <begin position="38"/>
        <end position="222"/>
    </location>
</feature>
<dbReference type="SUPFAM" id="SSF52540">
    <property type="entry name" value="P-loop containing nucleoside triphosphate hydrolases"/>
    <property type="match status" value="1"/>
</dbReference>
<name>A0AAF1KSG7_9HYPH</name>
<feature type="region of interest" description="Disordered" evidence="3">
    <location>
        <begin position="956"/>
        <end position="1013"/>
    </location>
</feature>
<feature type="region of interest" description="Disordered" evidence="3">
    <location>
        <begin position="1025"/>
        <end position="1049"/>
    </location>
</feature>
<dbReference type="KEGG" id="rtu:PR017_22950"/>
<geneLocation type="plasmid" evidence="5 6">
    <name>pTi1078</name>
</geneLocation>
<dbReference type="InterPro" id="IPR010488">
    <property type="entry name" value="Zeta_toxin_domain"/>
</dbReference>
<accession>A0AAF1KSG7</accession>
<dbReference type="EMBL" id="CP117257">
    <property type="protein sequence ID" value="WFR98220.1"/>
    <property type="molecule type" value="Genomic_DNA"/>
</dbReference>
<evidence type="ECO:0000313" key="6">
    <source>
        <dbReference type="Proteomes" id="UP000249499"/>
    </source>
</evidence>
<dbReference type="Proteomes" id="UP000249499">
    <property type="component" value="Plasmid pTi1078"/>
</dbReference>
<evidence type="ECO:0000256" key="1">
    <source>
        <dbReference type="ARBA" id="ARBA00022741"/>
    </source>
</evidence>
<organism evidence="5 6">
    <name type="scientific">Rhizobium tumorigenes</name>
    <dbReference type="NCBI Taxonomy" id="2041385"/>
    <lineage>
        <taxon>Bacteria</taxon>
        <taxon>Pseudomonadati</taxon>
        <taxon>Pseudomonadota</taxon>
        <taxon>Alphaproteobacteria</taxon>
        <taxon>Hyphomicrobiales</taxon>
        <taxon>Rhizobiaceae</taxon>
        <taxon>Rhizobium/Agrobacterium group</taxon>
        <taxon>Rhizobium</taxon>
    </lineage>
</organism>
<dbReference type="Pfam" id="PF06414">
    <property type="entry name" value="Zeta_toxin"/>
    <property type="match status" value="1"/>
</dbReference>
<gene>
    <name evidence="5" type="ORF">PR017_22950</name>
</gene>
<protein>
    <submittedName>
        <fullName evidence="5">Zeta toxin family protein</fullName>
    </submittedName>
</protein>
<feature type="compositionally biased region" description="Polar residues" evidence="3">
    <location>
        <begin position="583"/>
        <end position="608"/>
    </location>
</feature>
<evidence type="ECO:0000256" key="3">
    <source>
        <dbReference type="SAM" id="MobiDB-lite"/>
    </source>
</evidence>
<sequence length="1049" mass="115197">MKDDLRVDRSVSLSPPDRQEIFENQIIPAIGAFGPPVAKPTFAVVSGQPGAGKSTMVRQIRSRFGSESTQLIIPDDLNAYIPGNNTALMNGSHLVERQNSSAITEWYHKLFDRGIENKANIILESCYSPHQYRSLLKKARLCGYKTELNIVATDRITSFTAIHDRFEKAIEKRYIASSVLTDADTHDHYYSMWPRVAFDVENNKTFDKIAIVTRDGATVFENEQVAGNSGASTWERKPDALRALMNVRNRPLEERQQHWVGSVWSRLCRSAAFAQHPDSADLPVTSFQRGVALRLAEQSDLSSHKTKDDFLREFSRKFSMNLQRDIALIGSHKSKRGEFQKETFEEAFSERMASVHRSLQHAITTEFQGVIAKSNEVKKARIWDGSGFRGDALAESSTTKRLQTTPDKKSITQIADGFESHDQRPPSVNQKRPKFLVEVKNHFHRPIELNNQMARDPDRSSNLPRETVAVSLGPSEARANAPVISRRNNGDFRIATRYLRELPGENPDRRSGEPGLLSDLATLGTTRPRESQHPSEASGSVTQRQGSLDLEFNTISPSSPVNGETRLAHLASRQGLPEAGMNDVQTSADRASQESSASPDATSVSTFYSGPPAEWFGRDTGYETDRNSGDIISASTQRLEELEDSAVNLRFGHEAQGLSAHVTTAVSGAEASSHSPYIEILDGLSSARSDEQGRGGDGGAAVRFSHDLAPHANILPQTSPDDFPDFPEFTDTVLAEIDAACESLSKKPSAVETIVMDLHKPRFGDAFQKVDVSERNDMMPANQEPLIGKSGGHPQQAPSSSGAEFDDDSWLTTAALEEIDAIIKSHWDKSLRVPRAAVECIERKMCSTIPTRPFNEHPPKVRSSLQPRLEDFPDLTEAQWLRVEHSARAAITAVQNGQQQVAPGIHTRSGFGNSSAPSVGHPLVTPAVSDVDHTVSLSFQGAEHIYNKLVESTHPVPTMDSSSARNDLASASDGSGNLVAAKRRDDLGRPVMSTPVGDVKPSASGSQGPMANVAGHPAMEVALNWSDKDGRRQPHMRALEPRSREGYGR</sequence>
<dbReference type="GO" id="GO:0016301">
    <property type="term" value="F:kinase activity"/>
    <property type="evidence" value="ECO:0007669"/>
    <property type="project" value="InterPro"/>
</dbReference>
<keyword evidence="6" id="KW-1185">Reference proteome</keyword>
<feature type="region of interest" description="Disordered" evidence="3">
    <location>
        <begin position="575"/>
        <end position="612"/>
    </location>
</feature>
<feature type="compositionally biased region" description="Basic and acidic residues" evidence="3">
    <location>
        <begin position="1026"/>
        <end position="1049"/>
    </location>
</feature>
<dbReference type="InterPro" id="IPR027417">
    <property type="entry name" value="P-loop_NTPase"/>
</dbReference>
<feature type="region of interest" description="Disordered" evidence="3">
    <location>
        <begin position="781"/>
        <end position="806"/>
    </location>
</feature>
<evidence type="ECO:0000256" key="2">
    <source>
        <dbReference type="ARBA" id="ARBA00022840"/>
    </source>
</evidence>
<proteinExistence type="predicted"/>
<reference evidence="5 6" key="1">
    <citation type="journal article" date="2018" name="Sci. Rep.">
        <title>Rhizobium tumorigenes sp. nov., a novel plant tumorigenic bacterium isolated from cane gall tumors on thornless blackberry.</title>
        <authorList>
            <person name="Kuzmanovi N."/>
            <person name="Smalla K."/>
            <person name="Gronow S."/>
            <person name="PuBawska J."/>
        </authorList>
    </citation>
    <scope>NUCLEOTIDE SEQUENCE [LARGE SCALE GENOMIC DNA]</scope>
    <source>
        <strain evidence="5 6">1078</strain>
    </source>
</reference>
<dbReference type="GO" id="GO:0005524">
    <property type="term" value="F:ATP binding"/>
    <property type="evidence" value="ECO:0007669"/>
    <property type="project" value="UniProtKB-KW"/>
</dbReference>
<evidence type="ECO:0000313" key="5">
    <source>
        <dbReference type="EMBL" id="WFR98220.1"/>
    </source>
</evidence>
<dbReference type="AlphaFoldDB" id="A0AAF1KSG7"/>
<keyword evidence="1" id="KW-0547">Nucleotide-binding</keyword>
<feature type="region of interest" description="Disordered" evidence="3">
    <location>
        <begin position="525"/>
        <end position="547"/>
    </location>
</feature>
<dbReference type="RefSeq" id="WP_111221651.1">
    <property type="nucleotide sequence ID" value="NZ_CP117257.1"/>
</dbReference>
<keyword evidence="5" id="KW-0614">Plasmid</keyword>
<feature type="compositionally biased region" description="Polar residues" evidence="3">
    <location>
        <begin position="534"/>
        <end position="546"/>
    </location>
</feature>